<evidence type="ECO:0000256" key="7">
    <source>
        <dbReference type="ARBA" id="ARBA00023242"/>
    </source>
</evidence>
<evidence type="ECO:0000256" key="4">
    <source>
        <dbReference type="ARBA" id="ARBA00023015"/>
    </source>
</evidence>
<evidence type="ECO:0000256" key="6">
    <source>
        <dbReference type="ARBA" id="ARBA00023163"/>
    </source>
</evidence>
<feature type="compositionally biased region" description="Polar residues" evidence="8">
    <location>
        <begin position="689"/>
        <end position="702"/>
    </location>
</feature>
<dbReference type="Proteomes" id="UP000700596">
    <property type="component" value="Unassembled WGS sequence"/>
</dbReference>
<dbReference type="CDD" id="cd14723">
    <property type="entry name" value="ZIP_Ppr1"/>
    <property type="match status" value="1"/>
</dbReference>
<dbReference type="InterPro" id="IPR036864">
    <property type="entry name" value="Zn2-C6_fun-type_DNA-bd_sf"/>
</dbReference>
<reference evidence="10" key="1">
    <citation type="journal article" date="2021" name="Nat. Commun.">
        <title>Genetic determinants of endophytism in the Arabidopsis root mycobiome.</title>
        <authorList>
            <person name="Mesny F."/>
            <person name="Miyauchi S."/>
            <person name="Thiergart T."/>
            <person name="Pickel B."/>
            <person name="Atanasova L."/>
            <person name="Karlsson M."/>
            <person name="Huettel B."/>
            <person name="Barry K.W."/>
            <person name="Haridas S."/>
            <person name="Chen C."/>
            <person name="Bauer D."/>
            <person name="Andreopoulos W."/>
            <person name="Pangilinan J."/>
            <person name="LaButti K."/>
            <person name="Riley R."/>
            <person name="Lipzen A."/>
            <person name="Clum A."/>
            <person name="Drula E."/>
            <person name="Henrissat B."/>
            <person name="Kohler A."/>
            <person name="Grigoriev I.V."/>
            <person name="Martin F.M."/>
            <person name="Hacquard S."/>
        </authorList>
    </citation>
    <scope>NUCLEOTIDE SEQUENCE</scope>
    <source>
        <strain evidence="10">MPI-CAGE-CH-0243</strain>
    </source>
</reference>
<keyword evidence="11" id="KW-1185">Reference proteome</keyword>
<keyword evidence="3" id="KW-0862">Zinc</keyword>
<feature type="compositionally biased region" description="Low complexity" evidence="8">
    <location>
        <begin position="678"/>
        <end position="688"/>
    </location>
</feature>
<keyword evidence="4" id="KW-0805">Transcription regulation</keyword>
<evidence type="ECO:0000256" key="2">
    <source>
        <dbReference type="ARBA" id="ARBA00022723"/>
    </source>
</evidence>
<dbReference type="Pfam" id="PF00172">
    <property type="entry name" value="Zn_clus"/>
    <property type="match status" value="1"/>
</dbReference>
<proteinExistence type="predicted"/>
<comment type="caution">
    <text evidence="10">The sequence shown here is derived from an EMBL/GenBank/DDBJ whole genome shotgun (WGS) entry which is preliminary data.</text>
</comment>
<feature type="compositionally biased region" description="Low complexity" evidence="8">
    <location>
        <begin position="17"/>
        <end position="36"/>
    </location>
</feature>
<dbReference type="SMART" id="SM00066">
    <property type="entry name" value="GAL4"/>
    <property type="match status" value="1"/>
</dbReference>
<dbReference type="CDD" id="cd00067">
    <property type="entry name" value="GAL4"/>
    <property type="match status" value="1"/>
</dbReference>
<sequence>MTLTMDIHQNHHHHQSHSQQQQQQQQNHNPSQSPQQAKATTVKEEGSPATNRIAHTLTACCRCRTRKTRCDPGLPRCGPCERTNSHCEYYDPAKQVKIPRNYVVHLQHKVRDLEKQLADLERDDVEPDPEDVVRGAAAVRIHESDESKFLGPSSGIAITRLVMQLAKQFTDSKSISEIVPDARAKHIKATFDQEDQKPTSKVYPLISDVAAEDLPNRDLTNLLVELFYSKVHPMYPIFHEPTFTQDVEDVYKGSTDPYQNYCLRMVIAISLQKMDTQYAGLADSYYLAALNYFEASIKPMNLKTLQCFALVAGYSLLTPTRTAVYYIIGLGVRLCQVLGLHEEKTITGGRGGRPADPLEVDMRRRLFWSLLTMEYGLAHSLGRPSHFATRQEHIDVQFCNLVDDVYIGREGIQPAPQASLKKWIAIHFFKMRMLQLEIRRKLYQRKRPEPKDDQDPWFAEMQNKMIAWRDTSPEMDGGSGLNKIWFTGRYNTMVVFLYRPSPQVPRPSLQAAQQCYDACQYNIYMTKRQIETKSIDVTWIFTQAIFMAINTMLWTLSYSEVRQVHTKEEVEGHLRVALESIELCSDRWPGVASAHQLYRNLIGACMKIFEKDGDVPISAGSPSDSASVVSNSIVEGINRSRTTSPATASTASLNTPSEPPFGYITTQNQQPLFNYSGSQSSPSAQPASLHTSPQQYPQQPYMDTSPKVSVETHIPSFSFTSNSQFASLPTTFSELPNWNPNFSLPQTDPIYTSASMPPISAAHNMPSPIYNENYAANQGYPMVDYLYPQWSQENTGRGIGLNQEQQMELMQTFELNETSKIEAMIHQSNQLWKPHMHAYGAV</sequence>
<name>A0A9P9DBC5_9PLEO</name>
<dbReference type="EMBL" id="JAGMWT010000015">
    <property type="protein sequence ID" value="KAH7116230.1"/>
    <property type="molecule type" value="Genomic_DNA"/>
</dbReference>
<evidence type="ECO:0000313" key="11">
    <source>
        <dbReference type="Proteomes" id="UP000700596"/>
    </source>
</evidence>
<evidence type="ECO:0000256" key="8">
    <source>
        <dbReference type="SAM" id="MobiDB-lite"/>
    </source>
</evidence>
<comment type="subcellular location">
    <subcellularLocation>
        <location evidence="1">Nucleus</location>
    </subcellularLocation>
</comment>
<dbReference type="PROSITE" id="PS00463">
    <property type="entry name" value="ZN2_CY6_FUNGAL_1"/>
    <property type="match status" value="1"/>
</dbReference>
<dbReference type="Pfam" id="PF04082">
    <property type="entry name" value="Fungal_trans"/>
    <property type="match status" value="1"/>
</dbReference>
<keyword evidence="5" id="KW-0238">DNA-binding</keyword>
<feature type="compositionally biased region" description="Low complexity" evidence="8">
    <location>
        <begin position="638"/>
        <end position="656"/>
    </location>
</feature>
<dbReference type="OrthoDB" id="5416384at2759"/>
<keyword evidence="6" id="KW-0804">Transcription</keyword>
<dbReference type="AlphaFoldDB" id="A0A9P9DBC5"/>
<accession>A0A9P9DBC5</accession>
<dbReference type="GO" id="GO:0000981">
    <property type="term" value="F:DNA-binding transcription factor activity, RNA polymerase II-specific"/>
    <property type="evidence" value="ECO:0007669"/>
    <property type="project" value="InterPro"/>
</dbReference>
<organism evidence="10 11">
    <name type="scientific">Dendryphion nanum</name>
    <dbReference type="NCBI Taxonomy" id="256645"/>
    <lineage>
        <taxon>Eukaryota</taxon>
        <taxon>Fungi</taxon>
        <taxon>Dikarya</taxon>
        <taxon>Ascomycota</taxon>
        <taxon>Pezizomycotina</taxon>
        <taxon>Dothideomycetes</taxon>
        <taxon>Pleosporomycetidae</taxon>
        <taxon>Pleosporales</taxon>
        <taxon>Torulaceae</taxon>
        <taxon>Dendryphion</taxon>
    </lineage>
</organism>
<dbReference type="PANTHER" id="PTHR47782:SF8">
    <property type="entry name" value="ZN(II)2CYS6 TRANSCRIPTION FACTOR (EUROFUNG)"/>
    <property type="match status" value="1"/>
</dbReference>
<dbReference type="GO" id="GO:0008270">
    <property type="term" value="F:zinc ion binding"/>
    <property type="evidence" value="ECO:0007669"/>
    <property type="project" value="InterPro"/>
</dbReference>
<evidence type="ECO:0000259" key="9">
    <source>
        <dbReference type="PROSITE" id="PS50048"/>
    </source>
</evidence>
<dbReference type="PROSITE" id="PS50048">
    <property type="entry name" value="ZN2_CY6_FUNGAL_2"/>
    <property type="match status" value="1"/>
</dbReference>
<dbReference type="InterPro" id="IPR052202">
    <property type="entry name" value="Yeast_MetPath_Reg"/>
</dbReference>
<feature type="region of interest" description="Disordered" evidence="8">
    <location>
        <begin position="1"/>
        <end position="49"/>
    </location>
</feature>
<feature type="compositionally biased region" description="Polar residues" evidence="8">
    <location>
        <begin position="664"/>
        <end position="677"/>
    </location>
</feature>
<dbReference type="GO" id="GO:0005634">
    <property type="term" value="C:nucleus"/>
    <property type="evidence" value="ECO:0007669"/>
    <property type="project" value="UniProtKB-SubCell"/>
</dbReference>
<dbReference type="GO" id="GO:0043565">
    <property type="term" value="F:sequence-specific DNA binding"/>
    <property type="evidence" value="ECO:0007669"/>
    <property type="project" value="TreeGrafter"/>
</dbReference>
<feature type="domain" description="Zn(2)-C6 fungal-type" evidence="9">
    <location>
        <begin position="59"/>
        <end position="89"/>
    </location>
</feature>
<keyword evidence="7" id="KW-0539">Nucleus</keyword>
<dbReference type="Gene3D" id="4.10.240.10">
    <property type="entry name" value="Zn(2)-C6 fungal-type DNA-binding domain"/>
    <property type="match status" value="1"/>
</dbReference>
<gene>
    <name evidence="10" type="ORF">B0J11DRAFT_119823</name>
</gene>
<dbReference type="InterPro" id="IPR007219">
    <property type="entry name" value="XnlR_reg_dom"/>
</dbReference>
<evidence type="ECO:0000256" key="1">
    <source>
        <dbReference type="ARBA" id="ARBA00004123"/>
    </source>
</evidence>
<dbReference type="GO" id="GO:0045944">
    <property type="term" value="P:positive regulation of transcription by RNA polymerase II"/>
    <property type="evidence" value="ECO:0007669"/>
    <property type="project" value="TreeGrafter"/>
</dbReference>
<dbReference type="PANTHER" id="PTHR47782">
    <property type="entry name" value="ZN(II)2CYS6 TRANSCRIPTION FACTOR (EUROFUNG)-RELATED"/>
    <property type="match status" value="1"/>
</dbReference>
<feature type="region of interest" description="Disordered" evidence="8">
    <location>
        <begin position="638"/>
        <end position="707"/>
    </location>
</feature>
<dbReference type="CDD" id="cd12148">
    <property type="entry name" value="fungal_TF_MHR"/>
    <property type="match status" value="1"/>
</dbReference>
<dbReference type="GO" id="GO:0006351">
    <property type="term" value="P:DNA-templated transcription"/>
    <property type="evidence" value="ECO:0007669"/>
    <property type="project" value="InterPro"/>
</dbReference>
<protein>
    <submittedName>
        <fullName evidence="10">Fungal-specific transcription factor domain-containing protein</fullName>
    </submittedName>
</protein>
<dbReference type="InterPro" id="IPR001138">
    <property type="entry name" value="Zn2Cys6_DnaBD"/>
</dbReference>
<dbReference type="SMART" id="SM00906">
    <property type="entry name" value="Fungal_trans"/>
    <property type="match status" value="1"/>
</dbReference>
<dbReference type="SUPFAM" id="SSF57701">
    <property type="entry name" value="Zn2/Cys6 DNA-binding domain"/>
    <property type="match status" value="1"/>
</dbReference>
<keyword evidence="2" id="KW-0479">Metal-binding</keyword>
<evidence type="ECO:0000256" key="5">
    <source>
        <dbReference type="ARBA" id="ARBA00023125"/>
    </source>
</evidence>
<evidence type="ECO:0000256" key="3">
    <source>
        <dbReference type="ARBA" id="ARBA00022833"/>
    </source>
</evidence>
<evidence type="ECO:0000313" key="10">
    <source>
        <dbReference type="EMBL" id="KAH7116230.1"/>
    </source>
</evidence>